<dbReference type="RefSeq" id="WP_209335444.1">
    <property type="nucleotide sequence ID" value="NZ_JAGIYY010000003.1"/>
</dbReference>
<evidence type="ECO:0000313" key="2">
    <source>
        <dbReference type="EMBL" id="MBP0439440.1"/>
    </source>
</evidence>
<evidence type="ECO:0000259" key="1">
    <source>
        <dbReference type="Pfam" id="PF10124"/>
    </source>
</evidence>
<name>A0A8J7UK23_9HYPH</name>
<sequence length="297" mass="32674">MKITSGSLNALRVGFKTNFQGGLSQAASQYARVATVVPSSTREERYGWLSKLPNIREWIGDRVIQNVSEADYSIRNKSFEMTIAVERDDIRDDTLGTYAPLFTEMGMSVAAFPDQLVWPLLKNGFTTKCYDGQFFFDTDHPVLDENGNEISVSNSGGGSGEGWYLLCTKRAIKPIIYQEREKFDFVALDSPDDPNVFNKKQFVYGVEGRANAGFGFWQFAYGSKQTLNEANYAAARAAITGMKGDYGRPLGLVPDLLVVPPSLEGAGKAILQSQLVNGGESNKWAGSAELLMTPWLA</sequence>
<dbReference type="Pfam" id="PF10124">
    <property type="entry name" value="Mu-like_gpT"/>
    <property type="match status" value="1"/>
</dbReference>
<feature type="domain" description="Bacteriophage Mu GpT" evidence="1">
    <location>
        <begin position="8"/>
        <end position="296"/>
    </location>
</feature>
<comment type="caution">
    <text evidence="2">The sequence shown here is derived from an EMBL/GenBank/DDBJ whole genome shotgun (WGS) entry which is preliminary data.</text>
</comment>
<gene>
    <name evidence="2" type="ORF">J5Y06_12335</name>
</gene>
<evidence type="ECO:0000313" key="3">
    <source>
        <dbReference type="Proteomes" id="UP000666240"/>
    </source>
</evidence>
<dbReference type="EMBL" id="JAGIYY010000003">
    <property type="protein sequence ID" value="MBP0439440.1"/>
    <property type="molecule type" value="Genomic_DNA"/>
</dbReference>
<accession>A0A8J7UK23</accession>
<protein>
    <submittedName>
        <fullName evidence="2">Mu-like prophage major head subunit gpT family protein</fullName>
    </submittedName>
</protein>
<organism evidence="2 3">
    <name type="scientific">Tianweitania sediminis</name>
    <dbReference type="NCBI Taxonomy" id="1502156"/>
    <lineage>
        <taxon>Bacteria</taxon>
        <taxon>Pseudomonadati</taxon>
        <taxon>Pseudomonadota</taxon>
        <taxon>Alphaproteobacteria</taxon>
        <taxon>Hyphomicrobiales</taxon>
        <taxon>Phyllobacteriaceae</taxon>
        <taxon>Tianweitania</taxon>
    </lineage>
</organism>
<dbReference type="AlphaFoldDB" id="A0A8J7UK23"/>
<reference evidence="2" key="1">
    <citation type="submission" date="2021-03" db="EMBL/GenBank/DDBJ databases">
        <title>Genome sequencing and assembly of Tianweitania sediminis.</title>
        <authorList>
            <person name="Chhetri G."/>
        </authorList>
    </citation>
    <scope>NUCLEOTIDE SEQUENCE</scope>
    <source>
        <strain evidence="2">Z8</strain>
    </source>
</reference>
<dbReference type="InterPro" id="IPR018774">
    <property type="entry name" value="Phage_Mu_GpT"/>
</dbReference>
<dbReference type="Proteomes" id="UP000666240">
    <property type="component" value="Unassembled WGS sequence"/>
</dbReference>
<keyword evidence="3" id="KW-1185">Reference proteome</keyword>
<proteinExistence type="predicted"/>